<dbReference type="AlphaFoldDB" id="A0AAV3ZRP2"/>
<name>A0AAV3ZRP2_9GAST</name>
<organism evidence="2 3">
    <name type="scientific">Plakobranchus ocellatus</name>
    <dbReference type="NCBI Taxonomy" id="259542"/>
    <lineage>
        <taxon>Eukaryota</taxon>
        <taxon>Metazoa</taxon>
        <taxon>Spiralia</taxon>
        <taxon>Lophotrochozoa</taxon>
        <taxon>Mollusca</taxon>
        <taxon>Gastropoda</taxon>
        <taxon>Heterobranchia</taxon>
        <taxon>Euthyneura</taxon>
        <taxon>Panpulmonata</taxon>
        <taxon>Sacoglossa</taxon>
        <taxon>Placobranchoidea</taxon>
        <taxon>Plakobranchidae</taxon>
        <taxon>Plakobranchus</taxon>
    </lineage>
</organism>
<feature type="region of interest" description="Disordered" evidence="1">
    <location>
        <begin position="92"/>
        <end position="112"/>
    </location>
</feature>
<dbReference type="Proteomes" id="UP000735302">
    <property type="component" value="Unassembled WGS sequence"/>
</dbReference>
<keyword evidence="3" id="KW-1185">Reference proteome</keyword>
<comment type="caution">
    <text evidence="2">The sequence shown here is derived from an EMBL/GenBank/DDBJ whole genome shotgun (WGS) entry which is preliminary data.</text>
</comment>
<sequence length="112" mass="12484">MTHDTCTPPVHSALRIVLPQDLKVTYCRPNENPDAFTWSFRKTSPTSYRARLLSGGVSDGGSRRRERGCSVACTVMHTHPGLPALTTIQPTQRNSNHLQGRRRRAPTQIMAC</sequence>
<evidence type="ECO:0000313" key="2">
    <source>
        <dbReference type="EMBL" id="GFN97191.1"/>
    </source>
</evidence>
<evidence type="ECO:0000313" key="3">
    <source>
        <dbReference type="Proteomes" id="UP000735302"/>
    </source>
</evidence>
<reference evidence="2 3" key="1">
    <citation type="journal article" date="2021" name="Elife">
        <title>Chloroplast acquisition without the gene transfer in kleptoplastic sea slugs, Plakobranchus ocellatus.</title>
        <authorList>
            <person name="Maeda T."/>
            <person name="Takahashi S."/>
            <person name="Yoshida T."/>
            <person name="Shimamura S."/>
            <person name="Takaki Y."/>
            <person name="Nagai Y."/>
            <person name="Toyoda A."/>
            <person name="Suzuki Y."/>
            <person name="Arimoto A."/>
            <person name="Ishii H."/>
            <person name="Satoh N."/>
            <person name="Nishiyama T."/>
            <person name="Hasebe M."/>
            <person name="Maruyama T."/>
            <person name="Minagawa J."/>
            <person name="Obokata J."/>
            <person name="Shigenobu S."/>
        </authorList>
    </citation>
    <scope>NUCLEOTIDE SEQUENCE [LARGE SCALE GENOMIC DNA]</scope>
</reference>
<dbReference type="EMBL" id="BLXT01002742">
    <property type="protein sequence ID" value="GFN97191.1"/>
    <property type="molecule type" value="Genomic_DNA"/>
</dbReference>
<gene>
    <name evidence="2" type="ORF">PoB_002369700</name>
</gene>
<protein>
    <submittedName>
        <fullName evidence="2">Uncharacterized protein</fullName>
    </submittedName>
</protein>
<evidence type="ECO:0000256" key="1">
    <source>
        <dbReference type="SAM" id="MobiDB-lite"/>
    </source>
</evidence>
<proteinExistence type="predicted"/>
<accession>A0AAV3ZRP2</accession>